<dbReference type="InterPro" id="IPR045864">
    <property type="entry name" value="aa-tRNA-synth_II/BPL/LPL"/>
</dbReference>
<dbReference type="Pfam" id="PF03129">
    <property type="entry name" value="HGTP_anticodon"/>
    <property type="match status" value="1"/>
</dbReference>
<keyword evidence="7 13" id="KW-0862">Zinc</keyword>
<evidence type="ECO:0000256" key="4">
    <source>
        <dbReference type="ARBA" id="ARBA00022598"/>
    </source>
</evidence>
<keyword evidence="9 13" id="KW-0694">RNA-binding</keyword>
<dbReference type="PRINTS" id="PR01047">
    <property type="entry name" value="TRNASYNTHTHR"/>
</dbReference>
<feature type="binding site" evidence="13">
    <location>
        <position position="325"/>
    </location>
    <ligand>
        <name>Zn(2+)</name>
        <dbReference type="ChEBI" id="CHEBI:29105"/>
        <note>catalytic</note>
    </ligand>
</feature>
<dbReference type="Pfam" id="PF00587">
    <property type="entry name" value="tRNA-synt_2b"/>
    <property type="match status" value="1"/>
</dbReference>
<comment type="similarity">
    <text evidence="1 13">Belongs to the class-II aminoacyl-tRNA synthetase family.</text>
</comment>
<evidence type="ECO:0000256" key="11">
    <source>
        <dbReference type="ARBA" id="ARBA00023146"/>
    </source>
</evidence>
<dbReference type="AlphaFoldDB" id="A0A0G0REE1"/>
<evidence type="ECO:0000256" key="10">
    <source>
        <dbReference type="ARBA" id="ARBA00022917"/>
    </source>
</evidence>
<dbReference type="InterPro" id="IPR047246">
    <property type="entry name" value="ThrRS_anticodon"/>
</dbReference>
<dbReference type="PATRIC" id="fig|1618550.3.peg.89"/>
<dbReference type="SUPFAM" id="SSF52954">
    <property type="entry name" value="Class II aaRS ABD-related"/>
    <property type="match status" value="1"/>
</dbReference>
<comment type="catalytic activity">
    <reaction evidence="12 13">
        <text>tRNA(Thr) + L-threonine + ATP = L-threonyl-tRNA(Thr) + AMP + diphosphate + H(+)</text>
        <dbReference type="Rhea" id="RHEA:24624"/>
        <dbReference type="Rhea" id="RHEA-COMP:9670"/>
        <dbReference type="Rhea" id="RHEA-COMP:9704"/>
        <dbReference type="ChEBI" id="CHEBI:15378"/>
        <dbReference type="ChEBI" id="CHEBI:30616"/>
        <dbReference type="ChEBI" id="CHEBI:33019"/>
        <dbReference type="ChEBI" id="CHEBI:57926"/>
        <dbReference type="ChEBI" id="CHEBI:78442"/>
        <dbReference type="ChEBI" id="CHEBI:78534"/>
        <dbReference type="ChEBI" id="CHEBI:456215"/>
        <dbReference type="EC" id="6.1.1.3"/>
    </reaction>
</comment>
<protein>
    <recommendedName>
        <fullName evidence="13">Threonine--tRNA ligase</fullName>
        <ecNumber evidence="13">6.1.1.3</ecNumber>
    </recommendedName>
    <alternativeName>
        <fullName evidence="13">Threonyl-tRNA synthetase</fullName>
        <shortName evidence="13">ThrRS</shortName>
    </alternativeName>
</protein>
<dbReference type="InterPro" id="IPR004154">
    <property type="entry name" value="Anticodon-bd"/>
</dbReference>
<dbReference type="Proteomes" id="UP000034246">
    <property type="component" value="Unassembled WGS sequence"/>
</dbReference>
<dbReference type="FunFam" id="3.30.930.10:FF:000002">
    <property type="entry name" value="Threonine--tRNA ligase"/>
    <property type="match status" value="1"/>
</dbReference>
<comment type="cofactor">
    <cofactor evidence="13">
        <name>Zn(2+)</name>
        <dbReference type="ChEBI" id="CHEBI:29105"/>
    </cofactor>
    <text evidence="13">Binds 1 zinc ion per subunit.</text>
</comment>
<dbReference type="FunFam" id="3.30.980.10:FF:000005">
    <property type="entry name" value="Threonyl-tRNA synthetase, mitochondrial"/>
    <property type="match status" value="1"/>
</dbReference>
<feature type="binding site" evidence="13">
    <location>
        <position position="274"/>
    </location>
    <ligand>
        <name>Zn(2+)</name>
        <dbReference type="ChEBI" id="CHEBI:29105"/>
        <note>catalytic</note>
    </ligand>
</feature>
<evidence type="ECO:0000256" key="5">
    <source>
        <dbReference type="ARBA" id="ARBA00022723"/>
    </source>
</evidence>
<dbReference type="SUPFAM" id="SSF55681">
    <property type="entry name" value="Class II aaRS and biotin synthetases"/>
    <property type="match status" value="1"/>
</dbReference>
<keyword evidence="8 13" id="KW-0067">ATP-binding</keyword>
<dbReference type="EC" id="6.1.1.3" evidence="13"/>
<keyword evidence="6 13" id="KW-0547">Nucleotide-binding</keyword>
<dbReference type="GO" id="GO:0005524">
    <property type="term" value="F:ATP binding"/>
    <property type="evidence" value="ECO:0007669"/>
    <property type="project" value="UniProtKB-UniRule"/>
</dbReference>
<dbReference type="Gene3D" id="3.40.50.800">
    <property type="entry name" value="Anticodon-binding domain"/>
    <property type="match status" value="1"/>
</dbReference>
<dbReference type="NCBIfam" id="TIGR00418">
    <property type="entry name" value="thrS"/>
    <property type="match status" value="1"/>
</dbReference>
<dbReference type="PROSITE" id="PS50862">
    <property type="entry name" value="AA_TRNA_LIGASE_II"/>
    <property type="match status" value="1"/>
</dbReference>
<dbReference type="Gene3D" id="3.30.930.10">
    <property type="entry name" value="Bira Bifunctional Protein, Domain 2"/>
    <property type="match status" value="1"/>
</dbReference>
<dbReference type="HAMAP" id="MF_00184">
    <property type="entry name" value="Thr_tRNA_synth"/>
    <property type="match status" value="1"/>
</dbReference>
<comment type="subunit">
    <text evidence="13">Homodimer.</text>
</comment>
<dbReference type="GO" id="GO:0000049">
    <property type="term" value="F:tRNA binding"/>
    <property type="evidence" value="ECO:0007669"/>
    <property type="project" value="UniProtKB-KW"/>
</dbReference>
<evidence type="ECO:0000256" key="1">
    <source>
        <dbReference type="ARBA" id="ARBA00008226"/>
    </source>
</evidence>
<dbReference type="Pfam" id="PF07973">
    <property type="entry name" value="tRNA_SAD"/>
    <property type="match status" value="1"/>
</dbReference>
<gene>
    <name evidence="13" type="primary">thrS</name>
    <name evidence="15" type="ORF">UT39_C0001G0082</name>
</gene>
<dbReference type="InterPro" id="IPR033728">
    <property type="entry name" value="ThrRS_core"/>
</dbReference>
<dbReference type="Gene3D" id="3.30.54.20">
    <property type="match status" value="1"/>
</dbReference>
<dbReference type="GO" id="GO:0005737">
    <property type="term" value="C:cytoplasm"/>
    <property type="evidence" value="ECO:0007669"/>
    <property type="project" value="UniProtKB-SubCell"/>
</dbReference>
<dbReference type="PANTHER" id="PTHR11451">
    <property type="entry name" value="THREONINE-TRNA LIGASE"/>
    <property type="match status" value="1"/>
</dbReference>
<keyword evidence="5 13" id="KW-0479">Metal-binding</keyword>
<dbReference type="InterPro" id="IPR002320">
    <property type="entry name" value="Thr-tRNA-ligase_IIa"/>
</dbReference>
<organism evidence="15 16">
    <name type="scientific">Candidatus Woesebacteria bacterium GW2011_GWA1_39_21</name>
    <dbReference type="NCBI Taxonomy" id="1618550"/>
    <lineage>
        <taxon>Bacteria</taxon>
        <taxon>Candidatus Woeseibacteriota</taxon>
    </lineage>
</organism>
<dbReference type="FunFam" id="3.40.50.800:FF:000001">
    <property type="entry name" value="Threonine--tRNA ligase"/>
    <property type="match status" value="1"/>
</dbReference>
<dbReference type="CDD" id="cd00860">
    <property type="entry name" value="ThrRS_anticodon"/>
    <property type="match status" value="1"/>
</dbReference>
<evidence type="ECO:0000259" key="14">
    <source>
        <dbReference type="PROSITE" id="PS50862"/>
    </source>
</evidence>
<comment type="caution">
    <text evidence="15">The sequence shown here is derived from an EMBL/GenBank/DDBJ whole genome shotgun (WGS) entry which is preliminary data.</text>
</comment>
<reference evidence="15 16" key="1">
    <citation type="journal article" date="2015" name="Nature">
        <title>rRNA introns, odd ribosomes, and small enigmatic genomes across a large radiation of phyla.</title>
        <authorList>
            <person name="Brown C.T."/>
            <person name="Hug L.A."/>
            <person name="Thomas B.C."/>
            <person name="Sharon I."/>
            <person name="Castelle C.J."/>
            <person name="Singh A."/>
            <person name="Wilkins M.J."/>
            <person name="Williams K.H."/>
            <person name="Banfield J.F."/>
        </authorList>
    </citation>
    <scope>NUCLEOTIDE SEQUENCE [LARGE SCALE GENOMIC DNA]</scope>
</reference>
<evidence type="ECO:0000256" key="7">
    <source>
        <dbReference type="ARBA" id="ARBA00022833"/>
    </source>
</evidence>
<dbReference type="STRING" id="1618550.UT39_C0001G0082"/>
<evidence type="ECO:0000256" key="9">
    <source>
        <dbReference type="ARBA" id="ARBA00022884"/>
    </source>
</evidence>
<feature type="binding site" evidence="13">
    <location>
        <position position="454"/>
    </location>
    <ligand>
        <name>Zn(2+)</name>
        <dbReference type="ChEBI" id="CHEBI:29105"/>
        <note>catalytic</note>
    </ligand>
</feature>
<dbReference type="GO" id="GO:0006435">
    <property type="term" value="P:threonyl-tRNA aminoacylation"/>
    <property type="evidence" value="ECO:0007669"/>
    <property type="project" value="UniProtKB-UniRule"/>
</dbReference>
<dbReference type="InterPro" id="IPR036621">
    <property type="entry name" value="Anticodon-bd_dom_sf"/>
</dbReference>
<dbReference type="Gene3D" id="3.30.980.10">
    <property type="entry name" value="Threonyl-trna Synthetase, Chain A, domain 2"/>
    <property type="match status" value="1"/>
</dbReference>
<comment type="caution">
    <text evidence="13">Lacks conserved residue(s) required for the propagation of feature annotation.</text>
</comment>
<dbReference type="InterPro" id="IPR006195">
    <property type="entry name" value="aa-tRNA-synth_II"/>
</dbReference>
<dbReference type="GO" id="GO:0004829">
    <property type="term" value="F:threonine-tRNA ligase activity"/>
    <property type="evidence" value="ECO:0007669"/>
    <property type="project" value="UniProtKB-UniRule"/>
</dbReference>
<keyword evidence="3 13" id="KW-0820">tRNA-binding</keyword>
<dbReference type="InterPro" id="IPR018163">
    <property type="entry name" value="Thr/Ala-tRNA-synth_IIc_edit"/>
</dbReference>
<evidence type="ECO:0000256" key="12">
    <source>
        <dbReference type="ARBA" id="ARBA00049515"/>
    </source>
</evidence>
<dbReference type="PANTHER" id="PTHR11451:SF44">
    <property type="entry name" value="THREONINE--TRNA LIGASE, CHLOROPLASTIC_MITOCHONDRIAL 2"/>
    <property type="match status" value="1"/>
</dbReference>
<keyword evidence="10 13" id="KW-0648">Protein biosynthesis</keyword>
<keyword evidence="11 13" id="KW-0030">Aminoacyl-tRNA synthetase</keyword>
<accession>A0A0G0REE1</accession>
<evidence type="ECO:0000313" key="15">
    <source>
        <dbReference type="EMBL" id="KKR12027.1"/>
    </source>
</evidence>
<name>A0A0G0REE1_9BACT</name>
<dbReference type="CDD" id="cd00771">
    <property type="entry name" value="ThrRS_core"/>
    <property type="match status" value="1"/>
</dbReference>
<evidence type="ECO:0000256" key="8">
    <source>
        <dbReference type="ARBA" id="ARBA00022840"/>
    </source>
</evidence>
<dbReference type="SMART" id="SM00863">
    <property type="entry name" value="tRNA_SAD"/>
    <property type="match status" value="1"/>
</dbReference>
<evidence type="ECO:0000313" key="16">
    <source>
        <dbReference type="Proteomes" id="UP000034246"/>
    </source>
</evidence>
<dbReference type="SUPFAM" id="SSF55186">
    <property type="entry name" value="ThrRS/AlaRS common domain"/>
    <property type="match status" value="1"/>
</dbReference>
<evidence type="ECO:0000256" key="3">
    <source>
        <dbReference type="ARBA" id="ARBA00022555"/>
    </source>
</evidence>
<evidence type="ECO:0000256" key="2">
    <source>
        <dbReference type="ARBA" id="ARBA00022490"/>
    </source>
</evidence>
<dbReference type="EMBL" id="LBWP01000001">
    <property type="protein sequence ID" value="KKR12027.1"/>
    <property type="molecule type" value="Genomic_DNA"/>
</dbReference>
<dbReference type="InterPro" id="IPR012947">
    <property type="entry name" value="tRNA_SAD"/>
</dbReference>
<keyword evidence="2 13" id="KW-0963">Cytoplasm</keyword>
<dbReference type="InterPro" id="IPR002314">
    <property type="entry name" value="aa-tRNA-synt_IIb"/>
</dbReference>
<dbReference type="GO" id="GO:0046872">
    <property type="term" value="F:metal ion binding"/>
    <property type="evidence" value="ECO:0007669"/>
    <property type="project" value="UniProtKB-KW"/>
</dbReference>
<keyword evidence="4 13" id="KW-0436">Ligase</keyword>
<comment type="subcellular location">
    <subcellularLocation>
        <location evidence="13">Cytoplasm</location>
    </subcellularLocation>
</comment>
<evidence type="ECO:0000256" key="13">
    <source>
        <dbReference type="HAMAP-Rule" id="MF_00184"/>
    </source>
</evidence>
<proteinExistence type="inferred from homology"/>
<sequence length="588" mass="68153">MKSTQDLEKLRHSASHLMAAAVLELFPEAKPTLGPPIEDGFYYDFDNLKINESDLSKIEKKMHEIVKNWKSFAKEEVDCGEAVKRFRGNIYKKELIEEHKGKGEKITLYKSGDFTDLCKGGHIENPSEQLKYFKLLSLAGAYWRGSEKNKMLTRIYGTAFFSQKELDEHLKQLEEAKKRDHRKIGKELGLYTFSDLVGAGLPLYTPKGALIRRLVNEYVEETQSNEGYQQVWTNQFAKADLFKVSGHYDKYKENMFRVTSNYSEEEFYLKPMNCPQHTQIYAAQAHSYRDLPIRYTDFAMLYRDEKPGELSGLARVRSFSQDDCHIFCREDQVDEEIDRALAMTKKIMATFGFKYKYRLSTRDPKHPEKYLGDPKTWDKVEKWSVAIMKRNKTDYFDGPGEAAFYAPKMDLIATDALGREWQLSTVQIDYVMPQRFKLEYTDKDGTKKSPIMLHRAIIGSPERFIMILLEHFMGNLPTWLTPVQVKVLPITDKQIAYASSVTEKLKAEKIRVELDDRSETLGAKIRDAQNEKVNYMLIIGEKEVKSKTVTERARSGEQDGPFSIEVFIENIKKEIENKAIWKSDLKTS</sequence>
<evidence type="ECO:0000256" key="6">
    <source>
        <dbReference type="ARBA" id="ARBA00022741"/>
    </source>
</evidence>
<feature type="domain" description="Aminoacyl-transfer RNA synthetases class-II family profile" evidence="14">
    <location>
        <begin position="211"/>
        <end position="477"/>
    </location>
</feature>